<protein>
    <submittedName>
        <fullName evidence="2">Uncharacterized protein</fullName>
    </submittedName>
</protein>
<evidence type="ECO:0000313" key="3">
    <source>
        <dbReference type="Proteomes" id="UP001558652"/>
    </source>
</evidence>
<gene>
    <name evidence="2" type="ORF">AAG570_003127</name>
</gene>
<name>A0ABD0Y5X5_9HEMI</name>
<comment type="caution">
    <text evidence="2">The sequence shown here is derived from an EMBL/GenBank/DDBJ whole genome shotgun (WGS) entry which is preliminary data.</text>
</comment>
<reference evidence="2 3" key="1">
    <citation type="submission" date="2024-07" db="EMBL/GenBank/DDBJ databases">
        <title>Chromosome-level genome assembly of the water stick insect Ranatra chinensis (Heteroptera: Nepidae).</title>
        <authorList>
            <person name="Liu X."/>
        </authorList>
    </citation>
    <scope>NUCLEOTIDE SEQUENCE [LARGE SCALE GENOMIC DNA]</scope>
    <source>
        <strain evidence="2">Cailab_2021Rc</strain>
        <tissue evidence="2">Muscle</tissue>
    </source>
</reference>
<feature type="compositionally biased region" description="Basic and acidic residues" evidence="1">
    <location>
        <begin position="191"/>
        <end position="201"/>
    </location>
</feature>
<feature type="region of interest" description="Disordered" evidence="1">
    <location>
        <begin position="1"/>
        <end position="26"/>
    </location>
</feature>
<keyword evidence="3" id="KW-1185">Reference proteome</keyword>
<feature type="compositionally biased region" description="Acidic residues" evidence="1">
    <location>
        <begin position="1"/>
        <end position="19"/>
    </location>
</feature>
<dbReference type="Proteomes" id="UP001558652">
    <property type="component" value="Unassembled WGS sequence"/>
</dbReference>
<evidence type="ECO:0000256" key="1">
    <source>
        <dbReference type="SAM" id="MobiDB-lite"/>
    </source>
</evidence>
<feature type="region of interest" description="Disordered" evidence="1">
    <location>
        <begin position="93"/>
        <end position="121"/>
    </location>
</feature>
<sequence length="220" mass="24698">MTGDEADGDEAELEEDGEEYDAKSEGQHFFPSFAPLFSGTPLNHNRPRLFEDQPRGFTDNYSVHRSLYPSEETERVLGSGNFGVLRGGTYYASQDDEEETEPYYRGNNGHGRPPYYRANPQPAYRHGGDFFAGFRDFADITTPPKSAYSEYYVVYANKNSTGPTAPEQLALLDAATSSEEKTSKTKQKLASHKEKTEAVENKKKKNKLPKDLYEPLLALS</sequence>
<accession>A0ABD0Y5X5</accession>
<proteinExistence type="predicted"/>
<organism evidence="2 3">
    <name type="scientific">Ranatra chinensis</name>
    <dbReference type="NCBI Taxonomy" id="642074"/>
    <lineage>
        <taxon>Eukaryota</taxon>
        <taxon>Metazoa</taxon>
        <taxon>Ecdysozoa</taxon>
        <taxon>Arthropoda</taxon>
        <taxon>Hexapoda</taxon>
        <taxon>Insecta</taxon>
        <taxon>Pterygota</taxon>
        <taxon>Neoptera</taxon>
        <taxon>Paraneoptera</taxon>
        <taxon>Hemiptera</taxon>
        <taxon>Heteroptera</taxon>
        <taxon>Panheteroptera</taxon>
        <taxon>Nepomorpha</taxon>
        <taxon>Nepidae</taxon>
        <taxon>Ranatrinae</taxon>
        <taxon>Ranatra</taxon>
    </lineage>
</organism>
<evidence type="ECO:0000313" key="2">
    <source>
        <dbReference type="EMBL" id="KAL1122801.1"/>
    </source>
</evidence>
<feature type="region of interest" description="Disordered" evidence="1">
    <location>
        <begin position="175"/>
        <end position="207"/>
    </location>
</feature>
<dbReference type="EMBL" id="JBFDAA010000013">
    <property type="protein sequence ID" value="KAL1122801.1"/>
    <property type="molecule type" value="Genomic_DNA"/>
</dbReference>
<dbReference type="AlphaFoldDB" id="A0ABD0Y5X5"/>